<dbReference type="InterPro" id="IPR036271">
    <property type="entry name" value="Tet_transcr_reg_TetR-rel_C_sf"/>
</dbReference>
<keyword evidence="2" id="KW-0805">Transcription regulation</keyword>
<dbReference type="AlphaFoldDB" id="A0A840PI44"/>
<dbReference type="InterPro" id="IPR001647">
    <property type="entry name" value="HTH_TetR"/>
</dbReference>
<dbReference type="Pfam" id="PF00440">
    <property type="entry name" value="TetR_N"/>
    <property type="match status" value="1"/>
</dbReference>
<dbReference type="SUPFAM" id="SSF48498">
    <property type="entry name" value="Tetracyclin repressor-like, C-terminal domain"/>
    <property type="match status" value="1"/>
</dbReference>
<gene>
    <name evidence="7" type="ORF">HNP84_008403</name>
</gene>
<protein>
    <submittedName>
        <fullName evidence="7">AcrR family transcriptional regulator</fullName>
    </submittedName>
</protein>
<reference evidence="7 8" key="1">
    <citation type="submission" date="2020-08" db="EMBL/GenBank/DDBJ databases">
        <title>Genomic Encyclopedia of Type Strains, Phase IV (KMG-IV): sequencing the most valuable type-strain genomes for metagenomic binning, comparative biology and taxonomic classification.</title>
        <authorList>
            <person name="Goeker M."/>
        </authorList>
    </citation>
    <scope>NUCLEOTIDE SEQUENCE [LARGE SCALE GENOMIC DNA]</scope>
    <source>
        <strain evidence="7 8">DSM 45615</strain>
    </source>
</reference>
<accession>A0A840PI44</accession>
<dbReference type="GO" id="GO:0000976">
    <property type="term" value="F:transcription cis-regulatory region binding"/>
    <property type="evidence" value="ECO:0007669"/>
    <property type="project" value="TreeGrafter"/>
</dbReference>
<evidence type="ECO:0000313" key="7">
    <source>
        <dbReference type="EMBL" id="MBB5138649.1"/>
    </source>
</evidence>
<dbReference type="GO" id="GO:0046677">
    <property type="term" value="P:response to antibiotic"/>
    <property type="evidence" value="ECO:0007669"/>
    <property type="project" value="InterPro"/>
</dbReference>
<keyword evidence="3 5" id="KW-0238">DNA-binding</keyword>
<sequence>MMSKLSREAVIRRALALADAEGVDAVTVRRLAGELDVTPMALYWHFKNKEELLTAVADHLLAGVARPAEFGGPWQTRLRTMVRTLIETMREHPSLPLLFHVAEKERIGSFTRATDIALGLLAEAGFSLEEGYWVSSYLLNGAITLVNGRPDCPGGIRPEEAEERRKQHRLALEALPEQEYPYISAYAETMRAAPDVERYFSFGLDLLMCGVEAMAARIAPASATPNNTA</sequence>
<dbReference type="InterPro" id="IPR050109">
    <property type="entry name" value="HTH-type_TetR-like_transc_reg"/>
</dbReference>
<name>A0A840PI44_9ACTN</name>
<dbReference type="GO" id="GO:0045892">
    <property type="term" value="P:negative regulation of DNA-templated transcription"/>
    <property type="evidence" value="ECO:0007669"/>
    <property type="project" value="InterPro"/>
</dbReference>
<dbReference type="PANTHER" id="PTHR30055">
    <property type="entry name" value="HTH-TYPE TRANSCRIPTIONAL REGULATOR RUTR"/>
    <property type="match status" value="1"/>
</dbReference>
<dbReference type="GO" id="GO:0003700">
    <property type="term" value="F:DNA-binding transcription factor activity"/>
    <property type="evidence" value="ECO:0007669"/>
    <property type="project" value="TreeGrafter"/>
</dbReference>
<dbReference type="InterPro" id="IPR004111">
    <property type="entry name" value="Repressor_TetR_C"/>
</dbReference>
<dbReference type="PRINTS" id="PR00400">
    <property type="entry name" value="TETREPRESSOR"/>
</dbReference>
<organism evidence="7 8">
    <name type="scientific">Thermocatellispora tengchongensis</name>
    <dbReference type="NCBI Taxonomy" id="1073253"/>
    <lineage>
        <taxon>Bacteria</taxon>
        <taxon>Bacillati</taxon>
        <taxon>Actinomycetota</taxon>
        <taxon>Actinomycetes</taxon>
        <taxon>Streptosporangiales</taxon>
        <taxon>Streptosporangiaceae</taxon>
        <taxon>Thermocatellispora</taxon>
    </lineage>
</organism>
<evidence type="ECO:0000313" key="8">
    <source>
        <dbReference type="Proteomes" id="UP000578449"/>
    </source>
</evidence>
<evidence type="ECO:0000256" key="5">
    <source>
        <dbReference type="PROSITE-ProRule" id="PRU00335"/>
    </source>
</evidence>
<keyword evidence="1" id="KW-0678">Repressor</keyword>
<proteinExistence type="predicted"/>
<keyword evidence="4" id="KW-0804">Transcription</keyword>
<feature type="domain" description="HTH tetR-type" evidence="6">
    <location>
        <begin position="4"/>
        <end position="64"/>
    </location>
</feature>
<comment type="caution">
    <text evidence="7">The sequence shown here is derived from an EMBL/GenBank/DDBJ whole genome shotgun (WGS) entry which is preliminary data.</text>
</comment>
<dbReference type="PRINTS" id="PR00455">
    <property type="entry name" value="HTHTETR"/>
</dbReference>
<dbReference type="Pfam" id="PF02909">
    <property type="entry name" value="TetR_C_1"/>
    <property type="match status" value="1"/>
</dbReference>
<keyword evidence="8" id="KW-1185">Reference proteome</keyword>
<feature type="DNA-binding region" description="H-T-H motif" evidence="5">
    <location>
        <begin position="27"/>
        <end position="46"/>
    </location>
</feature>
<dbReference type="Proteomes" id="UP000578449">
    <property type="component" value="Unassembled WGS sequence"/>
</dbReference>
<dbReference type="EMBL" id="JACHGN010000024">
    <property type="protein sequence ID" value="MBB5138649.1"/>
    <property type="molecule type" value="Genomic_DNA"/>
</dbReference>
<dbReference type="PANTHER" id="PTHR30055:SF151">
    <property type="entry name" value="TRANSCRIPTIONAL REGULATORY PROTEIN"/>
    <property type="match status" value="1"/>
</dbReference>
<dbReference type="PROSITE" id="PS50977">
    <property type="entry name" value="HTH_TETR_2"/>
    <property type="match status" value="1"/>
</dbReference>
<evidence type="ECO:0000256" key="1">
    <source>
        <dbReference type="ARBA" id="ARBA00022491"/>
    </source>
</evidence>
<dbReference type="SUPFAM" id="SSF46689">
    <property type="entry name" value="Homeodomain-like"/>
    <property type="match status" value="1"/>
</dbReference>
<evidence type="ECO:0000256" key="2">
    <source>
        <dbReference type="ARBA" id="ARBA00023015"/>
    </source>
</evidence>
<evidence type="ECO:0000256" key="3">
    <source>
        <dbReference type="ARBA" id="ARBA00023125"/>
    </source>
</evidence>
<dbReference type="InterPro" id="IPR003012">
    <property type="entry name" value="Tet_transcr_reg_TetR"/>
</dbReference>
<dbReference type="Gene3D" id="1.10.357.10">
    <property type="entry name" value="Tetracycline Repressor, domain 2"/>
    <property type="match status" value="1"/>
</dbReference>
<dbReference type="InterPro" id="IPR009057">
    <property type="entry name" value="Homeodomain-like_sf"/>
</dbReference>
<evidence type="ECO:0000256" key="4">
    <source>
        <dbReference type="ARBA" id="ARBA00023163"/>
    </source>
</evidence>
<evidence type="ECO:0000259" key="6">
    <source>
        <dbReference type="PROSITE" id="PS50977"/>
    </source>
</evidence>